<name>A0ABR2DYX7_9ROSI</name>
<comment type="caution">
    <text evidence="2">The sequence shown here is derived from an EMBL/GenBank/DDBJ whole genome shotgun (WGS) entry which is preliminary data.</text>
</comment>
<keyword evidence="3" id="KW-1185">Reference proteome</keyword>
<feature type="compositionally biased region" description="Acidic residues" evidence="1">
    <location>
        <begin position="1"/>
        <end position="19"/>
    </location>
</feature>
<proteinExistence type="predicted"/>
<gene>
    <name evidence="2" type="ORF">V6N12_038855</name>
</gene>
<evidence type="ECO:0000313" key="3">
    <source>
        <dbReference type="Proteomes" id="UP001472677"/>
    </source>
</evidence>
<sequence>MVSEDDGEKQGELDIEEEQSVGTDGGDHNALPTVFEGTEGREKGRRVGKRSNVDSRYEGEKGTRQGKEEFETEERQGCISGFFQDVMGFHAG</sequence>
<feature type="region of interest" description="Disordered" evidence="1">
    <location>
        <begin position="1"/>
        <end position="74"/>
    </location>
</feature>
<reference evidence="2 3" key="1">
    <citation type="journal article" date="2024" name="G3 (Bethesda)">
        <title>Genome assembly of Hibiscus sabdariffa L. provides insights into metabolisms of medicinal natural products.</title>
        <authorList>
            <person name="Kim T."/>
        </authorList>
    </citation>
    <scope>NUCLEOTIDE SEQUENCE [LARGE SCALE GENOMIC DNA]</scope>
    <source>
        <strain evidence="2">TK-2024</strain>
        <tissue evidence="2">Old leaves</tissue>
    </source>
</reference>
<evidence type="ECO:0000313" key="2">
    <source>
        <dbReference type="EMBL" id="KAK8550125.1"/>
    </source>
</evidence>
<organism evidence="2 3">
    <name type="scientific">Hibiscus sabdariffa</name>
    <name type="common">roselle</name>
    <dbReference type="NCBI Taxonomy" id="183260"/>
    <lineage>
        <taxon>Eukaryota</taxon>
        <taxon>Viridiplantae</taxon>
        <taxon>Streptophyta</taxon>
        <taxon>Embryophyta</taxon>
        <taxon>Tracheophyta</taxon>
        <taxon>Spermatophyta</taxon>
        <taxon>Magnoliopsida</taxon>
        <taxon>eudicotyledons</taxon>
        <taxon>Gunneridae</taxon>
        <taxon>Pentapetalae</taxon>
        <taxon>rosids</taxon>
        <taxon>malvids</taxon>
        <taxon>Malvales</taxon>
        <taxon>Malvaceae</taxon>
        <taxon>Malvoideae</taxon>
        <taxon>Hibiscus</taxon>
    </lineage>
</organism>
<feature type="compositionally biased region" description="Basic and acidic residues" evidence="1">
    <location>
        <begin position="51"/>
        <end position="74"/>
    </location>
</feature>
<dbReference type="EMBL" id="JBBPBM010000020">
    <property type="protein sequence ID" value="KAK8550125.1"/>
    <property type="molecule type" value="Genomic_DNA"/>
</dbReference>
<dbReference type="Proteomes" id="UP001472677">
    <property type="component" value="Unassembled WGS sequence"/>
</dbReference>
<protein>
    <submittedName>
        <fullName evidence="2">Uncharacterized protein</fullName>
    </submittedName>
</protein>
<accession>A0ABR2DYX7</accession>
<evidence type="ECO:0000256" key="1">
    <source>
        <dbReference type="SAM" id="MobiDB-lite"/>
    </source>
</evidence>